<keyword evidence="8" id="KW-1185">Reference proteome</keyword>
<dbReference type="InterPro" id="IPR004090">
    <property type="entry name" value="Chemotax_Me-accpt_rcpt"/>
</dbReference>
<keyword evidence="5" id="KW-0812">Transmembrane</keyword>
<dbReference type="SUPFAM" id="SSF58104">
    <property type="entry name" value="Methyl-accepting chemotaxis protein (MCP) signaling domain"/>
    <property type="match status" value="1"/>
</dbReference>
<dbReference type="GO" id="GO:0004888">
    <property type="term" value="F:transmembrane signaling receptor activity"/>
    <property type="evidence" value="ECO:0007669"/>
    <property type="project" value="InterPro"/>
</dbReference>
<reference evidence="7 8" key="1">
    <citation type="submission" date="2018-03" db="EMBL/GenBank/DDBJ databases">
        <title>Whole genome sequencing of Histamine producing bacteria.</title>
        <authorList>
            <person name="Butler K."/>
        </authorList>
    </citation>
    <scope>NUCLEOTIDE SEQUENCE [LARGE SCALE GENOMIC DNA]</scope>
    <source>
        <strain evidence="7 8">DSM 16190</strain>
    </source>
</reference>
<evidence type="ECO:0000256" key="2">
    <source>
        <dbReference type="ARBA" id="ARBA00023224"/>
    </source>
</evidence>
<dbReference type="FunFam" id="1.10.287.950:FF:000001">
    <property type="entry name" value="Methyl-accepting chemotaxis sensory transducer"/>
    <property type="match status" value="1"/>
</dbReference>
<gene>
    <name evidence="7" type="ORF">C9I89_13715</name>
</gene>
<dbReference type="PROSITE" id="PS50111">
    <property type="entry name" value="CHEMOTAXIS_TRANSDUC_2"/>
    <property type="match status" value="1"/>
</dbReference>
<dbReference type="InterPro" id="IPR000014">
    <property type="entry name" value="PAS"/>
</dbReference>
<feature type="transmembrane region" description="Helical" evidence="5">
    <location>
        <begin position="178"/>
        <end position="194"/>
    </location>
</feature>
<evidence type="ECO:0000313" key="7">
    <source>
        <dbReference type="EMBL" id="PSW04376.1"/>
    </source>
</evidence>
<dbReference type="OrthoDB" id="5675566at2"/>
<evidence type="ECO:0000256" key="3">
    <source>
        <dbReference type="ARBA" id="ARBA00029447"/>
    </source>
</evidence>
<evidence type="ECO:0000256" key="4">
    <source>
        <dbReference type="PROSITE-ProRule" id="PRU00284"/>
    </source>
</evidence>
<dbReference type="Proteomes" id="UP000240904">
    <property type="component" value="Unassembled WGS sequence"/>
</dbReference>
<dbReference type="InterPro" id="IPR013655">
    <property type="entry name" value="PAS_fold_3"/>
</dbReference>
<dbReference type="InterPro" id="IPR035965">
    <property type="entry name" value="PAS-like_dom_sf"/>
</dbReference>
<evidence type="ECO:0000313" key="8">
    <source>
        <dbReference type="Proteomes" id="UP000240904"/>
    </source>
</evidence>
<dbReference type="GO" id="GO:0016020">
    <property type="term" value="C:membrane"/>
    <property type="evidence" value="ECO:0007669"/>
    <property type="project" value="UniProtKB-SubCell"/>
</dbReference>
<evidence type="ECO:0000259" key="6">
    <source>
        <dbReference type="PROSITE" id="PS50111"/>
    </source>
</evidence>
<proteinExistence type="inferred from homology"/>
<dbReference type="SUPFAM" id="SSF55785">
    <property type="entry name" value="PYP-like sensor domain (PAS domain)"/>
    <property type="match status" value="1"/>
</dbReference>
<sequence length="523" mass="56803">MNVTSARSNNEKEFAADDNLISTTDPSSIVTYANTVFCDVADYQQSELLGKPHNIVRHPDMPKAAFKQMWQTIQSGRSWMGLVKNARKEGGFYWVSGFITPITDAAGKVIEYQSVRSKPKREWIKRAELLYAQLRQGKTPTKLKFPRFSFSWARNLAVGITMASSVAVIAGASPVLCGSVSLLAMLGMAINGLFHRRRLKEVTEVASGAYDNPLMELVYTGRYDEYSVIELALHKRKAEIRAIVGRATETSADIHISAEHELSNLEQIKTNLAQQGMETDSVATAMTEMAQSIRDVANNATEASLIVNQVNQLAGQGSTNVETTINSVAELHQALEEAKAIINDLSASSQQIEKILEVIGSIADQTNLLALNAAIEAARAGETGRGFAVVADEVRSLASKTQASTEEIHDMISHLQSTACQAVTAMDQGSKLSDVCRDNAIGTGEVLDRVNTMLGDVTSTSHQIATAVNQQACVIEEINGNVVAIQQLSTSNHDRSDASVARTSELVSRLGDLQRLMAQFQKD</sequence>
<keyword evidence="5" id="KW-1133">Transmembrane helix</keyword>
<accession>A0A2T3MWP9</accession>
<dbReference type="Pfam" id="PF08447">
    <property type="entry name" value="PAS_3"/>
    <property type="match status" value="1"/>
</dbReference>
<comment type="subcellular location">
    <subcellularLocation>
        <location evidence="1">Membrane</location>
    </subcellularLocation>
</comment>
<dbReference type="GO" id="GO:0007165">
    <property type="term" value="P:signal transduction"/>
    <property type="evidence" value="ECO:0007669"/>
    <property type="project" value="UniProtKB-KW"/>
</dbReference>
<evidence type="ECO:0000256" key="1">
    <source>
        <dbReference type="ARBA" id="ARBA00004370"/>
    </source>
</evidence>
<dbReference type="CDD" id="cd11386">
    <property type="entry name" value="MCP_signal"/>
    <property type="match status" value="1"/>
</dbReference>
<dbReference type="SMART" id="SM00283">
    <property type="entry name" value="MA"/>
    <property type="match status" value="1"/>
</dbReference>
<dbReference type="NCBIfam" id="TIGR00229">
    <property type="entry name" value="sensory_box"/>
    <property type="match status" value="1"/>
</dbReference>
<dbReference type="RefSeq" id="WP_107283905.1">
    <property type="nucleotide sequence ID" value="NZ_PYMC01000009.1"/>
</dbReference>
<comment type="caution">
    <text evidence="7">The sequence shown here is derived from an EMBL/GenBank/DDBJ whole genome shotgun (WGS) entry which is preliminary data.</text>
</comment>
<dbReference type="PANTHER" id="PTHR32089">
    <property type="entry name" value="METHYL-ACCEPTING CHEMOTAXIS PROTEIN MCPB"/>
    <property type="match status" value="1"/>
</dbReference>
<dbReference type="PANTHER" id="PTHR32089:SF112">
    <property type="entry name" value="LYSOZYME-LIKE PROTEIN-RELATED"/>
    <property type="match status" value="1"/>
</dbReference>
<dbReference type="Gene3D" id="3.30.450.20">
    <property type="entry name" value="PAS domain"/>
    <property type="match status" value="1"/>
</dbReference>
<dbReference type="EMBL" id="PYMC01000009">
    <property type="protein sequence ID" value="PSW04376.1"/>
    <property type="molecule type" value="Genomic_DNA"/>
</dbReference>
<dbReference type="PRINTS" id="PR00260">
    <property type="entry name" value="CHEMTRNSDUCR"/>
</dbReference>
<dbReference type="InterPro" id="IPR004089">
    <property type="entry name" value="MCPsignal_dom"/>
</dbReference>
<dbReference type="Pfam" id="PF00015">
    <property type="entry name" value="MCPsignal"/>
    <property type="match status" value="1"/>
</dbReference>
<keyword evidence="5" id="KW-0472">Membrane</keyword>
<dbReference type="GO" id="GO:0006935">
    <property type="term" value="P:chemotaxis"/>
    <property type="evidence" value="ECO:0007669"/>
    <property type="project" value="InterPro"/>
</dbReference>
<dbReference type="AlphaFoldDB" id="A0A2T3MWP9"/>
<organism evidence="7 8">
    <name type="scientific">Photobacterium lipolyticum</name>
    <dbReference type="NCBI Taxonomy" id="266810"/>
    <lineage>
        <taxon>Bacteria</taxon>
        <taxon>Pseudomonadati</taxon>
        <taxon>Pseudomonadota</taxon>
        <taxon>Gammaproteobacteria</taxon>
        <taxon>Vibrionales</taxon>
        <taxon>Vibrionaceae</taxon>
        <taxon>Photobacterium</taxon>
    </lineage>
</organism>
<dbReference type="Gene3D" id="1.10.287.950">
    <property type="entry name" value="Methyl-accepting chemotaxis protein"/>
    <property type="match status" value="1"/>
</dbReference>
<evidence type="ECO:0000256" key="5">
    <source>
        <dbReference type="SAM" id="Phobius"/>
    </source>
</evidence>
<feature type="domain" description="Methyl-accepting transducer" evidence="6">
    <location>
        <begin position="250"/>
        <end position="486"/>
    </location>
</feature>
<protein>
    <submittedName>
        <fullName evidence="7">Chemotaxis protein</fullName>
    </submittedName>
</protein>
<comment type="similarity">
    <text evidence="3">Belongs to the methyl-accepting chemotaxis (MCP) protein family.</text>
</comment>
<name>A0A2T3MWP9_9GAMM</name>
<keyword evidence="2 4" id="KW-0807">Transducer</keyword>
<dbReference type="CDD" id="cd00130">
    <property type="entry name" value="PAS"/>
    <property type="match status" value="1"/>
</dbReference>